<dbReference type="InterPro" id="IPR037190">
    <property type="entry name" value="LIS1_N"/>
</dbReference>
<feature type="region of interest" description="Disordered" evidence="12">
    <location>
        <begin position="1"/>
        <end position="24"/>
    </location>
</feature>
<dbReference type="WBParaSite" id="PSAMB.scaffold16359size1348.g36905.t1">
    <property type="protein sequence ID" value="PSAMB.scaffold16359size1348.g36905.t1"/>
    <property type="gene ID" value="PSAMB.scaffold16359size1348.g36905"/>
</dbReference>
<keyword evidence="10" id="KW-0131">Cell cycle</keyword>
<dbReference type="InterPro" id="IPR019775">
    <property type="entry name" value="WD40_repeat_CS"/>
</dbReference>
<keyword evidence="7" id="KW-0498">Mitosis</keyword>
<accession>A0A914V7X3</accession>
<protein>
    <submittedName>
        <fullName evidence="15">LisH domain-containing protein</fullName>
    </submittedName>
</protein>
<dbReference type="SMART" id="SM00667">
    <property type="entry name" value="LisH"/>
    <property type="match status" value="1"/>
</dbReference>
<evidence type="ECO:0000256" key="2">
    <source>
        <dbReference type="ARBA" id="ARBA00022490"/>
    </source>
</evidence>
<evidence type="ECO:0000256" key="12">
    <source>
        <dbReference type="SAM" id="MobiDB-lite"/>
    </source>
</evidence>
<organism evidence="14 15">
    <name type="scientific">Plectus sambesii</name>
    <dbReference type="NCBI Taxonomy" id="2011161"/>
    <lineage>
        <taxon>Eukaryota</taxon>
        <taxon>Metazoa</taxon>
        <taxon>Ecdysozoa</taxon>
        <taxon>Nematoda</taxon>
        <taxon>Chromadorea</taxon>
        <taxon>Plectida</taxon>
        <taxon>Plectina</taxon>
        <taxon>Plectoidea</taxon>
        <taxon>Plectidae</taxon>
        <taxon>Plectus</taxon>
    </lineage>
</organism>
<dbReference type="PROSITE" id="PS50896">
    <property type="entry name" value="LISH"/>
    <property type="match status" value="1"/>
</dbReference>
<evidence type="ECO:0000256" key="1">
    <source>
        <dbReference type="ARBA" id="ARBA00022448"/>
    </source>
</evidence>
<evidence type="ECO:0000256" key="3">
    <source>
        <dbReference type="ARBA" id="ARBA00022574"/>
    </source>
</evidence>
<dbReference type="PROSITE" id="PS00678">
    <property type="entry name" value="WD_REPEATS_1"/>
    <property type="match status" value="1"/>
</dbReference>
<evidence type="ECO:0000313" key="15">
    <source>
        <dbReference type="WBParaSite" id="PSAMB.scaffold16359size1348.g36905.t1"/>
    </source>
</evidence>
<dbReference type="InterPro" id="IPR001680">
    <property type="entry name" value="WD40_rpt"/>
</dbReference>
<dbReference type="Proteomes" id="UP000887566">
    <property type="component" value="Unplaced"/>
</dbReference>
<dbReference type="PROSITE" id="PS50082">
    <property type="entry name" value="WD_REPEATS_2"/>
    <property type="match status" value="2"/>
</dbReference>
<dbReference type="Gene3D" id="2.130.10.10">
    <property type="entry name" value="YVTN repeat-like/Quinoprotein amine dehydrogenase"/>
    <property type="match status" value="1"/>
</dbReference>
<sequence length="194" mass="21683">MSRSARRQPSLRGTGRRAGAESSNRAVADYLQSHGYVESLDAFRREATLTADSDADKKFAGLLEKKWTSVLRLQKKVIELETKLAEAEKEFIHGAPTRDKRSPAEWIPRPPEKFSLTGHRAPITRVIFHPSWSILASCSEDATIKLWDYESGDFEKTLKGHTDAVQDLAFDAAGKILASCSADMTIKLWDFSTN</sequence>
<evidence type="ECO:0000256" key="10">
    <source>
        <dbReference type="ARBA" id="ARBA00023306"/>
    </source>
</evidence>
<dbReference type="InterPro" id="IPR050349">
    <property type="entry name" value="WD_LIS1/nudF_dynein_reg"/>
</dbReference>
<keyword evidence="4" id="KW-0132">Cell division</keyword>
<dbReference type="PANTHER" id="PTHR44129">
    <property type="entry name" value="WD REPEAT-CONTAINING PROTEIN POP1"/>
    <property type="match status" value="1"/>
</dbReference>
<dbReference type="GO" id="GO:0051225">
    <property type="term" value="P:spindle assembly"/>
    <property type="evidence" value="ECO:0007669"/>
    <property type="project" value="UniProtKB-ARBA"/>
</dbReference>
<proteinExistence type="predicted"/>
<dbReference type="Pfam" id="PF00400">
    <property type="entry name" value="WD40"/>
    <property type="match status" value="2"/>
</dbReference>
<dbReference type="Pfam" id="PF24951">
    <property type="entry name" value="LisH_PAC1"/>
    <property type="match status" value="1"/>
</dbReference>
<evidence type="ECO:0000256" key="9">
    <source>
        <dbReference type="ARBA" id="ARBA00023212"/>
    </source>
</evidence>
<evidence type="ECO:0000256" key="8">
    <source>
        <dbReference type="ARBA" id="ARBA00023054"/>
    </source>
</evidence>
<feature type="repeat" description="WD" evidence="11">
    <location>
        <begin position="158"/>
        <end position="194"/>
    </location>
</feature>
<reference evidence="15" key="1">
    <citation type="submission" date="2022-11" db="UniProtKB">
        <authorList>
            <consortium name="WormBaseParasite"/>
        </authorList>
    </citation>
    <scope>IDENTIFICATION</scope>
</reference>
<dbReference type="InterPro" id="IPR015943">
    <property type="entry name" value="WD40/YVTN_repeat-like_dom_sf"/>
</dbReference>
<dbReference type="SMART" id="SM00320">
    <property type="entry name" value="WD40"/>
    <property type="match status" value="2"/>
</dbReference>
<dbReference type="InterPro" id="IPR056795">
    <property type="entry name" value="PAC1-like_LisH-like_dom"/>
</dbReference>
<evidence type="ECO:0000313" key="14">
    <source>
        <dbReference type="Proteomes" id="UP000887566"/>
    </source>
</evidence>
<evidence type="ECO:0000256" key="11">
    <source>
        <dbReference type="PROSITE-ProRule" id="PRU00221"/>
    </source>
</evidence>
<keyword evidence="2" id="KW-0963">Cytoplasm</keyword>
<keyword evidence="5" id="KW-0493">Microtubule</keyword>
<evidence type="ECO:0000256" key="5">
    <source>
        <dbReference type="ARBA" id="ARBA00022701"/>
    </source>
</evidence>
<keyword evidence="3 11" id="KW-0853">WD repeat</keyword>
<dbReference type="GO" id="GO:0051299">
    <property type="term" value="P:centrosome separation"/>
    <property type="evidence" value="ECO:0007669"/>
    <property type="project" value="UniProtKB-ARBA"/>
</dbReference>
<feature type="domain" description="PAC1-like LisH-like dimerisation" evidence="13">
    <location>
        <begin position="21"/>
        <end position="51"/>
    </location>
</feature>
<dbReference type="GO" id="GO:0051301">
    <property type="term" value="P:cell division"/>
    <property type="evidence" value="ECO:0007669"/>
    <property type="project" value="UniProtKB-KW"/>
</dbReference>
<keyword evidence="6" id="KW-0677">Repeat</keyword>
<keyword evidence="8" id="KW-0175">Coiled coil</keyword>
<dbReference type="SUPFAM" id="SSF109925">
    <property type="entry name" value="Lissencephaly-1 protein (Lis-1, PAF-AH alpha) N-terminal domain"/>
    <property type="match status" value="1"/>
</dbReference>
<dbReference type="InterPro" id="IPR036322">
    <property type="entry name" value="WD40_repeat_dom_sf"/>
</dbReference>
<evidence type="ECO:0000259" key="13">
    <source>
        <dbReference type="Pfam" id="PF24951"/>
    </source>
</evidence>
<evidence type="ECO:0000256" key="6">
    <source>
        <dbReference type="ARBA" id="ARBA00022737"/>
    </source>
</evidence>
<dbReference type="FunFam" id="1.20.960.30:FF:000002">
    <property type="entry name" value="Platelet-activating factor acetylhydrolase ib"/>
    <property type="match status" value="1"/>
</dbReference>
<dbReference type="Gene3D" id="1.20.960.30">
    <property type="match status" value="1"/>
</dbReference>
<dbReference type="GO" id="GO:0005874">
    <property type="term" value="C:microtubule"/>
    <property type="evidence" value="ECO:0007669"/>
    <property type="project" value="UniProtKB-KW"/>
</dbReference>
<dbReference type="AlphaFoldDB" id="A0A914V7X3"/>
<evidence type="ECO:0000256" key="7">
    <source>
        <dbReference type="ARBA" id="ARBA00022776"/>
    </source>
</evidence>
<feature type="repeat" description="WD" evidence="11">
    <location>
        <begin position="116"/>
        <end position="157"/>
    </location>
</feature>
<keyword evidence="9" id="KW-0206">Cytoskeleton</keyword>
<name>A0A914V7X3_9BILA</name>
<dbReference type="PROSITE" id="PS50294">
    <property type="entry name" value="WD_REPEATS_REGION"/>
    <property type="match status" value="2"/>
</dbReference>
<dbReference type="SUPFAM" id="SSF50978">
    <property type="entry name" value="WD40 repeat-like"/>
    <property type="match status" value="1"/>
</dbReference>
<keyword evidence="14" id="KW-1185">Reference proteome</keyword>
<dbReference type="InterPro" id="IPR006594">
    <property type="entry name" value="LisH"/>
</dbReference>
<evidence type="ECO:0000256" key="4">
    <source>
        <dbReference type="ARBA" id="ARBA00022618"/>
    </source>
</evidence>
<keyword evidence="1" id="KW-0813">Transport</keyword>
<dbReference type="GO" id="GO:0030286">
    <property type="term" value="C:dynein complex"/>
    <property type="evidence" value="ECO:0007669"/>
    <property type="project" value="UniProtKB-ARBA"/>
</dbReference>